<dbReference type="Proteomes" id="UP000315439">
    <property type="component" value="Unassembled WGS sequence"/>
</dbReference>
<evidence type="ECO:0000259" key="7">
    <source>
        <dbReference type="PROSITE" id="PS01124"/>
    </source>
</evidence>
<dbReference type="InterPro" id="IPR020449">
    <property type="entry name" value="Tscrpt_reg_AraC-type_HTH"/>
</dbReference>
<dbReference type="OrthoDB" id="5949386at2"/>
<dbReference type="InterPro" id="IPR003313">
    <property type="entry name" value="AraC-bd"/>
</dbReference>
<evidence type="ECO:0000313" key="8">
    <source>
        <dbReference type="EMBL" id="TQV82793.1"/>
    </source>
</evidence>
<dbReference type="SUPFAM" id="SSF46689">
    <property type="entry name" value="Homeodomain-like"/>
    <property type="match status" value="1"/>
</dbReference>
<proteinExistence type="predicted"/>
<dbReference type="PROSITE" id="PS00041">
    <property type="entry name" value="HTH_ARAC_FAMILY_1"/>
    <property type="match status" value="1"/>
</dbReference>
<keyword evidence="1" id="KW-0678">Repressor</keyword>
<dbReference type="RefSeq" id="WP_142934424.1">
    <property type="nucleotide sequence ID" value="NZ_ML660171.1"/>
</dbReference>
<comment type="caution">
    <text evidence="8">The sequence shown here is derived from an EMBL/GenBank/DDBJ whole genome shotgun (WGS) entry which is preliminary data.</text>
</comment>
<dbReference type="InterPro" id="IPR018060">
    <property type="entry name" value="HTH_AraC"/>
</dbReference>
<dbReference type="EMBL" id="VIKS01000015">
    <property type="protein sequence ID" value="TQV82793.1"/>
    <property type="molecule type" value="Genomic_DNA"/>
</dbReference>
<sequence>MTNSTNRTDNGTTTPPTWARGRSPRLQDTLAQPILARVSEMPENYVVEEHQHPWGQLAYASRGIMKVNVPGASFIIPPERALWIPKFTPHLVSTRFGLSFRSLYIDNDWSTNLPTTTTSINVNGLLRELILTITQWQEEYELNAQRNNLLKVVIDQIESASNAPLFVNMPTDKRLIKITSTLNKNPADSTTLEQWSHTIGATPRTLNRLFHKETQMGFVEWRQRLRILYSLERIERGESINNIAVDLGYESGSAFITMFKKHLGTSPKRYFKETNENMRELLNCSIEAAG</sequence>
<gene>
    <name evidence="8" type="ORF">FLL46_23775</name>
</gene>
<dbReference type="PANTHER" id="PTHR11019:SF199">
    <property type="entry name" value="HTH-TYPE TRANSCRIPTIONAL REGULATOR NIMR"/>
    <property type="match status" value="1"/>
</dbReference>
<dbReference type="InterPro" id="IPR009057">
    <property type="entry name" value="Homeodomain-like_sf"/>
</dbReference>
<keyword evidence="9" id="KW-1185">Reference proteome</keyword>
<protein>
    <submittedName>
        <fullName evidence="8">AraC family transcriptional regulator</fullName>
    </submittedName>
</protein>
<feature type="compositionally biased region" description="Polar residues" evidence="6">
    <location>
        <begin position="1"/>
        <end position="16"/>
    </location>
</feature>
<feature type="region of interest" description="Disordered" evidence="6">
    <location>
        <begin position="1"/>
        <end position="23"/>
    </location>
</feature>
<dbReference type="GO" id="GO:0043565">
    <property type="term" value="F:sequence-specific DNA binding"/>
    <property type="evidence" value="ECO:0007669"/>
    <property type="project" value="InterPro"/>
</dbReference>
<dbReference type="SMART" id="SM00342">
    <property type="entry name" value="HTH_ARAC"/>
    <property type="match status" value="1"/>
</dbReference>
<evidence type="ECO:0000256" key="6">
    <source>
        <dbReference type="SAM" id="MobiDB-lite"/>
    </source>
</evidence>
<keyword evidence="4" id="KW-0010">Activator</keyword>
<dbReference type="PANTHER" id="PTHR11019">
    <property type="entry name" value="HTH-TYPE TRANSCRIPTIONAL REGULATOR NIMR"/>
    <property type="match status" value="1"/>
</dbReference>
<evidence type="ECO:0000256" key="2">
    <source>
        <dbReference type="ARBA" id="ARBA00023015"/>
    </source>
</evidence>
<dbReference type="InterPro" id="IPR014710">
    <property type="entry name" value="RmlC-like_jellyroll"/>
</dbReference>
<keyword evidence="2" id="KW-0805">Transcription regulation</keyword>
<dbReference type="AlphaFoldDB" id="A0A545U031"/>
<dbReference type="InterPro" id="IPR018062">
    <property type="entry name" value="HTH_AraC-typ_CS"/>
</dbReference>
<organism evidence="8 9">
    <name type="scientific">Aliikangiella coralliicola</name>
    <dbReference type="NCBI Taxonomy" id="2592383"/>
    <lineage>
        <taxon>Bacteria</taxon>
        <taxon>Pseudomonadati</taxon>
        <taxon>Pseudomonadota</taxon>
        <taxon>Gammaproteobacteria</taxon>
        <taxon>Oceanospirillales</taxon>
        <taxon>Pleioneaceae</taxon>
        <taxon>Aliikangiella</taxon>
    </lineage>
</organism>
<evidence type="ECO:0000256" key="3">
    <source>
        <dbReference type="ARBA" id="ARBA00023125"/>
    </source>
</evidence>
<evidence type="ECO:0000256" key="5">
    <source>
        <dbReference type="ARBA" id="ARBA00023163"/>
    </source>
</evidence>
<evidence type="ECO:0000256" key="4">
    <source>
        <dbReference type="ARBA" id="ARBA00023159"/>
    </source>
</evidence>
<reference evidence="8 9" key="1">
    <citation type="submission" date="2019-07" db="EMBL/GenBank/DDBJ databases">
        <title>Draft genome for Aliikangiella sp. M105.</title>
        <authorList>
            <person name="Wang G."/>
        </authorList>
    </citation>
    <scope>NUCLEOTIDE SEQUENCE [LARGE SCALE GENOMIC DNA]</scope>
    <source>
        <strain evidence="8 9">M105</strain>
    </source>
</reference>
<dbReference type="FunFam" id="1.10.10.60:FF:000132">
    <property type="entry name" value="AraC family transcriptional regulator"/>
    <property type="match status" value="1"/>
</dbReference>
<dbReference type="PROSITE" id="PS01124">
    <property type="entry name" value="HTH_ARAC_FAMILY_2"/>
    <property type="match status" value="1"/>
</dbReference>
<dbReference type="SUPFAM" id="SSF51182">
    <property type="entry name" value="RmlC-like cupins"/>
    <property type="match status" value="1"/>
</dbReference>
<dbReference type="InterPro" id="IPR011051">
    <property type="entry name" value="RmlC_Cupin_sf"/>
</dbReference>
<dbReference type="GO" id="GO:0003700">
    <property type="term" value="F:DNA-binding transcription factor activity"/>
    <property type="evidence" value="ECO:0007669"/>
    <property type="project" value="InterPro"/>
</dbReference>
<evidence type="ECO:0000256" key="1">
    <source>
        <dbReference type="ARBA" id="ARBA00022491"/>
    </source>
</evidence>
<keyword evidence="3" id="KW-0238">DNA-binding</keyword>
<dbReference type="Pfam" id="PF12833">
    <property type="entry name" value="HTH_18"/>
    <property type="match status" value="1"/>
</dbReference>
<dbReference type="CDD" id="cd06124">
    <property type="entry name" value="cupin_NimR-like_N"/>
    <property type="match status" value="1"/>
</dbReference>
<feature type="domain" description="HTH araC/xylS-type" evidence="7">
    <location>
        <begin position="176"/>
        <end position="273"/>
    </location>
</feature>
<name>A0A545U031_9GAMM</name>
<accession>A0A545U031</accession>
<evidence type="ECO:0000313" key="9">
    <source>
        <dbReference type="Proteomes" id="UP000315439"/>
    </source>
</evidence>
<dbReference type="Gene3D" id="1.10.10.60">
    <property type="entry name" value="Homeodomain-like"/>
    <property type="match status" value="1"/>
</dbReference>
<dbReference type="Pfam" id="PF02311">
    <property type="entry name" value="AraC_binding"/>
    <property type="match status" value="1"/>
</dbReference>
<dbReference type="Gene3D" id="2.60.120.10">
    <property type="entry name" value="Jelly Rolls"/>
    <property type="match status" value="1"/>
</dbReference>
<keyword evidence="5" id="KW-0804">Transcription</keyword>
<dbReference type="PRINTS" id="PR00032">
    <property type="entry name" value="HTHARAC"/>
</dbReference>